<proteinExistence type="predicted"/>
<evidence type="ECO:0000313" key="1">
    <source>
        <dbReference type="EMBL" id="KAK9902669.1"/>
    </source>
</evidence>
<dbReference type="Proteomes" id="UP001491310">
    <property type="component" value="Unassembled WGS sequence"/>
</dbReference>
<reference evidence="1 2" key="1">
    <citation type="journal article" date="2024" name="Nat. Commun.">
        <title>Phylogenomics reveals the evolutionary origins of lichenization in chlorophyte algae.</title>
        <authorList>
            <person name="Puginier C."/>
            <person name="Libourel C."/>
            <person name="Otte J."/>
            <person name="Skaloud P."/>
            <person name="Haon M."/>
            <person name="Grisel S."/>
            <person name="Petersen M."/>
            <person name="Berrin J.G."/>
            <person name="Delaux P.M."/>
            <person name="Dal Grande F."/>
            <person name="Keller J."/>
        </authorList>
    </citation>
    <scope>NUCLEOTIDE SEQUENCE [LARGE SCALE GENOMIC DNA]</scope>
    <source>
        <strain evidence="1 2">SAG 216-7</strain>
    </source>
</reference>
<sequence length="93" mass="9605">MERQYEAFAANAGPVANDVINSALNSLGTIIESVTQCGLNISLQAKLVTSNGKQCALCLCAPTANAFTPYLAWKVNGGCAVEPTTTPPLVGYG</sequence>
<organism evidence="1 2">
    <name type="scientific">Coccomyxa subellipsoidea</name>
    <dbReference type="NCBI Taxonomy" id="248742"/>
    <lineage>
        <taxon>Eukaryota</taxon>
        <taxon>Viridiplantae</taxon>
        <taxon>Chlorophyta</taxon>
        <taxon>core chlorophytes</taxon>
        <taxon>Trebouxiophyceae</taxon>
        <taxon>Trebouxiophyceae incertae sedis</taxon>
        <taxon>Coccomyxaceae</taxon>
        <taxon>Coccomyxa</taxon>
    </lineage>
</organism>
<accession>A0ABR2YCS4</accession>
<name>A0ABR2YCS4_9CHLO</name>
<gene>
    <name evidence="1" type="ORF">WJX75_001928</name>
</gene>
<protein>
    <submittedName>
        <fullName evidence="1">Uncharacterized protein</fullName>
    </submittedName>
</protein>
<keyword evidence="2" id="KW-1185">Reference proteome</keyword>
<comment type="caution">
    <text evidence="1">The sequence shown here is derived from an EMBL/GenBank/DDBJ whole genome shotgun (WGS) entry which is preliminary data.</text>
</comment>
<dbReference type="EMBL" id="JALJOT010000015">
    <property type="protein sequence ID" value="KAK9902669.1"/>
    <property type="molecule type" value="Genomic_DNA"/>
</dbReference>
<evidence type="ECO:0000313" key="2">
    <source>
        <dbReference type="Proteomes" id="UP001491310"/>
    </source>
</evidence>